<evidence type="ECO:0000313" key="1">
    <source>
        <dbReference type="EMBL" id="EEB34280.1"/>
    </source>
</evidence>
<protein>
    <submittedName>
        <fullName evidence="1">Uncharacterized protein</fullName>
    </submittedName>
</protein>
<reference evidence="1 2" key="2">
    <citation type="submission" date="2008-10" db="EMBL/GenBank/DDBJ databases">
        <authorList>
            <person name="Fulton L."/>
            <person name="Clifton S."/>
            <person name="Fulton B."/>
            <person name="Xu J."/>
            <person name="Minx P."/>
            <person name="Pepin K.H."/>
            <person name="Johnson M."/>
            <person name="Bhonagiri V."/>
            <person name="Nash W.E."/>
            <person name="Mardis E.R."/>
            <person name="Wilson R.K."/>
        </authorList>
    </citation>
    <scope>NUCLEOTIDE SEQUENCE [LARGE SCALE GENOMIC DNA]</scope>
    <source>
        <strain evidence="1 2">ATCC 29098</strain>
    </source>
</reference>
<dbReference type="HOGENOM" id="CLU_1989051_0_0_7"/>
<gene>
    <name evidence="1" type="ORF">DESPIG_00768</name>
</gene>
<reference evidence="1 2" key="1">
    <citation type="submission" date="2008-10" db="EMBL/GenBank/DDBJ databases">
        <title>Draft genome sequence of Desulvovibrio piger (ATCC 29098).</title>
        <authorList>
            <person name="Sudarsanam P."/>
            <person name="Ley R."/>
            <person name="Guruge J."/>
            <person name="Turnbaugh P.J."/>
            <person name="Mahowald M."/>
            <person name="Liep D."/>
            <person name="Gordon J."/>
        </authorList>
    </citation>
    <scope>NUCLEOTIDE SEQUENCE [LARGE SCALE GENOMIC DNA]</scope>
    <source>
        <strain evidence="1 2">ATCC 29098</strain>
    </source>
</reference>
<comment type="caution">
    <text evidence="1">The sequence shown here is derived from an EMBL/GenBank/DDBJ whole genome shotgun (WGS) entry which is preliminary data.</text>
</comment>
<dbReference type="EMBL" id="ABXU01000025">
    <property type="protein sequence ID" value="EEB34280.1"/>
    <property type="molecule type" value="Genomic_DNA"/>
</dbReference>
<dbReference type="AlphaFoldDB" id="B6WRS7"/>
<proteinExistence type="predicted"/>
<dbReference type="Proteomes" id="UP000003676">
    <property type="component" value="Unassembled WGS sequence"/>
</dbReference>
<accession>B6WRS7</accession>
<sequence>MARFLQNRAFLFSFLHIDINDCVKQLDQRAIRAVAAYFITIQLRSRLLGAEIILTIFSISNEGILCAVIIKRLAELAKKNFLLSLLRYLFKEMFAIRGDIHNAHFGRNLPRTFTQVLGVESFKLP</sequence>
<name>B6WRS7_9BACT</name>
<organism evidence="1 2">
    <name type="scientific">Desulfovibrio piger ATCC 29098</name>
    <dbReference type="NCBI Taxonomy" id="411464"/>
    <lineage>
        <taxon>Bacteria</taxon>
        <taxon>Pseudomonadati</taxon>
        <taxon>Thermodesulfobacteriota</taxon>
        <taxon>Desulfovibrionia</taxon>
        <taxon>Desulfovibrionales</taxon>
        <taxon>Desulfovibrionaceae</taxon>
        <taxon>Desulfovibrio</taxon>
    </lineage>
</organism>
<evidence type="ECO:0000313" key="2">
    <source>
        <dbReference type="Proteomes" id="UP000003676"/>
    </source>
</evidence>